<keyword evidence="1" id="KW-0812">Transmembrane</keyword>
<evidence type="ECO:0000259" key="2">
    <source>
        <dbReference type="Pfam" id="PF06985"/>
    </source>
</evidence>
<dbReference type="Proteomes" id="UP000184267">
    <property type="component" value="Unassembled WGS sequence"/>
</dbReference>
<dbReference type="AlphaFoldDB" id="A0A1M2V5Y0"/>
<feature type="transmembrane region" description="Helical" evidence="1">
    <location>
        <begin position="107"/>
        <end position="129"/>
    </location>
</feature>
<sequence length="487" mass="54222">MELRLMTETNPSSETPDAHTISIDGKHWALSEPLDIDSKTLPPYVCVSYVWGSGRVPNPIHPSIEMSDRTLAAFAATARCMPGRPIWIDAFCVPTERAKKRATLESLGFLFAAADAVVSVLAPASMAAVEEMRKFLAIKPRPAQTPSAPLDVLEADEWIRSVWTYQELVNSRSLWFTAHTPEGAAPQQAVRGLQVLDTVGGYIDRWGRSDKLTLHNGIRLFYPHADNFQELLADWVTSDYGHRSALRIICGMDYRAHITPQNRFYSMIGALTARPSARATSPTVTQLAERFMELSEEKGDYSFMFCTAPRDSRPGLTWRPIPSDFQSILTWHCFGDEQPGTKVDGGILLSDVIIFPLAARRDPADAQMGPELLEHIRLWMKHVAEYHEMPEGDDANMALQERCYTVLKSMGFTGNSGWNTVEGCIFYPQTELPEGAKGTICISHGVRWVFGAPAFAVITNGDTLQYVVGVAVIPMDYRTATTEFLMR</sequence>
<proteinExistence type="predicted"/>
<name>A0A1M2V5Y0_TRAPU</name>
<dbReference type="Pfam" id="PF06985">
    <property type="entry name" value="HET"/>
    <property type="match status" value="1"/>
</dbReference>
<comment type="caution">
    <text evidence="3">The sequence shown here is derived from an EMBL/GenBank/DDBJ whole genome shotgun (WGS) entry which is preliminary data.</text>
</comment>
<dbReference type="OMA" id="IDAFCVP"/>
<organism evidence="3 4">
    <name type="scientific">Trametes pubescens</name>
    <name type="common">White-rot fungus</name>
    <dbReference type="NCBI Taxonomy" id="154538"/>
    <lineage>
        <taxon>Eukaryota</taxon>
        <taxon>Fungi</taxon>
        <taxon>Dikarya</taxon>
        <taxon>Basidiomycota</taxon>
        <taxon>Agaricomycotina</taxon>
        <taxon>Agaricomycetes</taxon>
        <taxon>Polyporales</taxon>
        <taxon>Polyporaceae</taxon>
        <taxon>Trametes</taxon>
    </lineage>
</organism>
<evidence type="ECO:0000313" key="3">
    <source>
        <dbReference type="EMBL" id="OJT02993.1"/>
    </source>
</evidence>
<dbReference type="OrthoDB" id="6329284at2759"/>
<dbReference type="InterPro" id="IPR010730">
    <property type="entry name" value="HET"/>
</dbReference>
<protein>
    <recommendedName>
        <fullName evidence="2">Heterokaryon incompatibility domain-containing protein</fullName>
    </recommendedName>
</protein>
<feature type="domain" description="Heterokaryon incompatibility" evidence="2">
    <location>
        <begin position="44"/>
        <end position="167"/>
    </location>
</feature>
<reference evidence="3 4" key="1">
    <citation type="submission" date="2016-10" db="EMBL/GenBank/DDBJ databases">
        <title>Genome sequence of the basidiomycete white-rot fungus Trametes pubescens.</title>
        <authorList>
            <person name="Makela M.R."/>
            <person name="Granchi Z."/>
            <person name="Peng M."/>
            <person name="De Vries R.P."/>
            <person name="Grigoriev I."/>
            <person name="Riley R."/>
            <person name="Hilden K."/>
        </authorList>
    </citation>
    <scope>NUCLEOTIDE SEQUENCE [LARGE SCALE GENOMIC DNA]</scope>
    <source>
        <strain evidence="3 4">FBCC735</strain>
    </source>
</reference>
<dbReference type="STRING" id="154538.A0A1M2V5Y0"/>
<keyword evidence="1" id="KW-1133">Transmembrane helix</keyword>
<keyword evidence="4" id="KW-1185">Reference proteome</keyword>
<evidence type="ECO:0000256" key="1">
    <source>
        <dbReference type="SAM" id="Phobius"/>
    </source>
</evidence>
<gene>
    <name evidence="3" type="ORF">TRAPUB_6472</name>
</gene>
<evidence type="ECO:0000313" key="4">
    <source>
        <dbReference type="Proteomes" id="UP000184267"/>
    </source>
</evidence>
<keyword evidence="1" id="KW-0472">Membrane</keyword>
<accession>A0A1M2V5Y0</accession>
<dbReference type="EMBL" id="MNAD01001639">
    <property type="protein sequence ID" value="OJT02993.1"/>
    <property type="molecule type" value="Genomic_DNA"/>
</dbReference>